<accession>A0A2R6ACK6</accession>
<evidence type="ECO:0000313" key="2">
    <source>
        <dbReference type="EMBL" id="PSN84097.1"/>
    </source>
</evidence>
<evidence type="ECO:0000313" key="3">
    <source>
        <dbReference type="Proteomes" id="UP000240880"/>
    </source>
</evidence>
<reference evidence="2 3" key="1">
    <citation type="submission" date="2017-04" db="EMBL/GenBank/DDBJ databases">
        <title>Novel microbial lineages endemic to geothermal iron-oxide mats fill important gaps in the evolutionary history of Archaea.</title>
        <authorList>
            <person name="Jay Z.J."/>
            <person name="Beam J.P."/>
            <person name="Dlakic M."/>
            <person name="Rusch D.B."/>
            <person name="Kozubal M.A."/>
            <person name="Inskeep W.P."/>
        </authorList>
    </citation>
    <scope>NUCLEOTIDE SEQUENCE [LARGE SCALE GENOMIC DNA]</scope>
    <source>
        <strain evidence="2">OSP_D</strain>
    </source>
</reference>
<organism evidence="2 3">
    <name type="scientific">Candidatus Marsarchaeota G1 archaeon OSP_D</name>
    <dbReference type="NCBI Taxonomy" id="1978155"/>
    <lineage>
        <taxon>Archaea</taxon>
        <taxon>Candidatus Marsarchaeota</taxon>
        <taxon>Candidatus Marsarchaeota group 1</taxon>
    </lineage>
</organism>
<dbReference type="PANTHER" id="PTHR42981">
    <property type="entry name" value="PYRUVATE DEHYDROGENASE [UBIQUINONE]"/>
    <property type="match status" value="1"/>
</dbReference>
<dbReference type="EMBL" id="NEXC01000008">
    <property type="protein sequence ID" value="PSN84097.1"/>
    <property type="molecule type" value="Genomic_DNA"/>
</dbReference>
<evidence type="ECO:0000259" key="1">
    <source>
        <dbReference type="Pfam" id="PF00205"/>
    </source>
</evidence>
<dbReference type="PANTHER" id="PTHR42981:SF2">
    <property type="entry name" value="PYRUVATE DEHYDROGENASE [UBIQUINONE]"/>
    <property type="match status" value="1"/>
</dbReference>
<dbReference type="Proteomes" id="UP000240880">
    <property type="component" value="Unassembled WGS sequence"/>
</dbReference>
<dbReference type="Pfam" id="PF00205">
    <property type="entry name" value="TPP_enzyme_M"/>
    <property type="match status" value="1"/>
</dbReference>
<dbReference type="Gene3D" id="3.40.50.1220">
    <property type="entry name" value="TPP-binding domain"/>
    <property type="match status" value="1"/>
</dbReference>
<dbReference type="GO" id="GO:0000287">
    <property type="term" value="F:magnesium ion binding"/>
    <property type="evidence" value="ECO:0007669"/>
    <property type="project" value="InterPro"/>
</dbReference>
<dbReference type="InterPro" id="IPR012000">
    <property type="entry name" value="Thiamin_PyroP_enz_cen_dom"/>
</dbReference>
<proteinExistence type="predicted"/>
<comment type="caution">
    <text evidence="2">The sequence shown here is derived from an EMBL/GenBank/DDBJ whole genome shotgun (WGS) entry which is preliminary data.</text>
</comment>
<dbReference type="AlphaFoldDB" id="A0A2R6ACK6"/>
<sequence length="85" mass="9119">MIRQAEEVINASSKPVILIGGGARGASHMLDEFAERIGAPIVYSLNGKGVLPETDPKVMGGLGLLCSKPSSIALRRRRSQQFQNK</sequence>
<protein>
    <recommendedName>
        <fullName evidence="1">Thiamine pyrophosphate enzyme central domain-containing protein</fullName>
    </recommendedName>
</protein>
<name>A0A2R6ACK6_9ARCH</name>
<dbReference type="InterPro" id="IPR029035">
    <property type="entry name" value="DHS-like_NAD/FAD-binding_dom"/>
</dbReference>
<dbReference type="InterPro" id="IPR047211">
    <property type="entry name" value="POXB-like"/>
</dbReference>
<gene>
    <name evidence="2" type="ORF">B9Q01_02415</name>
</gene>
<feature type="domain" description="Thiamine pyrophosphate enzyme central" evidence="1">
    <location>
        <begin position="2"/>
        <end position="74"/>
    </location>
</feature>
<dbReference type="GO" id="GO:0030976">
    <property type="term" value="F:thiamine pyrophosphate binding"/>
    <property type="evidence" value="ECO:0007669"/>
    <property type="project" value="InterPro"/>
</dbReference>
<dbReference type="SUPFAM" id="SSF52467">
    <property type="entry name" value="DHS-like NAD/FAD-binding domain"/>
    <property type="match status" value="1"/>
</dbReference>